<name>A0AAV2Q1Y2_MEGNR</name>
<protein>
    <submittedName>
        <fullName evidence="1">Uncharacterized protein</fullName>
    </submittedName>
</protein>
<comment type="caution">
    <text evidence="1">The sequence shown here is derived from an EMBL/GenBank/DDBJ whole genome shotgun (WGS) entry which is preliminary data.</text>
</comment>
<evidence type="ECO:0000313" key="2">
    <source>
        <dbReference type="Proteomes" id="UP001497623"/>
    </source>
</evidence>
<sequence length="98" mass="11510">MNSPIVYIEKIDWTSKSTEQKKQFLIEEEIRYKQMNANKLKFEETSGSMVDRGAMQLNEESGKLKNLRNFRIDLQHQRVLGTNHQESSTFCEQPSEGR</sequence>
<gene>
    <name evidence="1" type="ORF">MNOR_LOCUS5970</name>
</gene>
<accession>A0AAV2Q1Y2</accession>
<evidence type="ECO:0000313" key="1">
    <source>
        <dbReference type="EMBL" id="CAL4066726.1"/>
    </source>
</evidence>
<dbReference type="EMBL" id="CAXKWB010002379">
    <property type="protein sequence ID" value="CAL4066726.1"/>
    <property type="molecule type" value="Genomic_DNA"/>
</dbReference>
<proteinExistence type="predicted"/>
<keyword evidence="2" id="KW-1185">Reference proteome</keyword>
<reference evidence="1 2" key="1">
    <citation type="submission" date="2024-05" db="EMBL/GenBank/DDBJ databases">
        <authorList>
            <person name="Wallberg A."/>
        </authorList>
    </citation>
    <scope>NUCLEOTIDE SEQUENCE [LARGE SCALE GENOMIC DNA]</scope>
</reference>
<dbReference type="Proteomes" id="UP001497623">
    <property type="component" value="Unassembled WGS sequence"/>
</dbReference>
<dbReference type="AlphaFoldDB" id="A0AAV2Q1Y2"/>
<organism evidence="1 2">
    <name type="scientific">Meganyctiphanes norvegica</name>
    <name type="common">Northern krill</name>
    <name type="synonym">Thysanopoda norvegica</name>
    <dbReference type="NCBI Taxonomy" id="48144"/>
    <lineage>
        <taxon>Eukaryota</taxon>
        <taxon>Metazoa</taxon>
        <taxon>Ecdysozoa</taxon>
        <taxon>Arthropoda</taxon>
        <taxon>Crustacea</taxon>
        <taxon>Multicrustacea</taxon>
        <taxon>Malacostraca</taxon>
        <taxon>Eumalacostraca</taxon>
        <taxon>Eucarida</taxon>
        <taxon>Euphausiacea</taxon>
        <taxon>Euphausiidae</taxon>
        <taxon>Meganyctiphanes</taxon>
    </lineage>
</organism>